<keyword evidence="2" id="KW-1185">Reference proteome</keyword>
<gene>
    <name evidence="1" type="ORF">V1478_013523</name>
</gene>
<organism evidence="1 2">
    <name type="scientific">Vespula squamosa</name>
    <name type="common">Southern yellow jacket</name>
    <name type="synonym">Wasp</name>
    <dbReference type="NCBI Taxonomy" id="30214"/>
    <lineage>
        <taxon>Eukaryota</taxon>
        <taxon>Metazoa</taxon>
        <taxon>Ecdysozoa</taxon>
        <taxon>Arthropoda</taxon>
        <taxon>Hexapoda</taxon>
        <taxon>Insecta</taxon>
        <taxon>Pterygota</taxon>
        <taxon>Neoptera</taxon>
        <taxon>Endopterygota</taxon>
        <taxon>Hymenoptera</taxon>
        <taxon>Apocrita</taxon>
        <taxon>Aculeata</taxon>
        <taxon>Vespoidea</taxon>
        <taxon>Vespidae</taxon>
        <taxon>Vespinae</taxon>
        <taxon>Vespula</taxon>
    </lineage>
</organism>
<dbReference type="AlphaFoldDB" id="A0ABD2A5E5"/>
<protein>
    <submittedName>
        <fullName evidence="1">Uncharacterized protein</fullName>
    </submittedName>
</protein>
<dbReference type="Proteomes" id="UP001607302">
    <property type="component" value="Unassembled WGS sequence"/>
</dbReference>
<comment type="caution">
    <text evidence="1">The sequence shown here is derived from an EMBL/GenBank/DDBJ whole genome shotgun (WGS) entry which is preliminary data.</text>
</comment>
<reference evidence="1 2" key="1">
    <citation type="journal article" date="2024" name="Ann. Entomol. Soc. Am.">
        <title>Genomic analyses of the southern and eastern yellowjacket wasps (Hymenoptera: Vespidae) reveal evolutionary signatures of social life.</title>
        <authorList>
            <person name="Catto M.A."/>
            <person name="Caine P.B."/>
            <person name="Orr S.E."/>
            <person name="Hunt B.G."/>
            <person name="Goodisman M.A.D."/>
        </authorList>
    </citation>
    <scope>NUCLEOTIDE SEQUENCE [LARGE SCALE GENOMIC DNA]</scope>
    <source>
        <strain evidence="1">233</strain>
        <tissue evidence="1">Head and thorax</tissue>
    </source>
</reference>
<proteinExistence type="predicted"/>
<accession>A0ABD2A5E5</accession>
<dbReference type="EMBL" id="JAUDFV010000154">
    <property type="protein sequence ID" value="KAL2715847.1"/>
    <property type="molecule type" value="Genomic_DNA"/>
</dbReference>
<evidence type="ECO:0000313" key="2">
    <source>
        <dbReference type="Proteomes" id="UP001607302"/>
    </source>
</evidence>
<evidence type="ECO:0000313" key="1">
    <source>
        <dbReference type="EMBL" id="KAL2715847.1"/>
    </source>
</evidence>
<name>A0ABD2A5E5_VESSQ</name>
<sequence>MYTDVPLKKIPTLSLKIFDRLRNTKVQTNNQMQITLKAFSFDTSDSNSKQLKISTKYSTTPKKVLLH</sequence>